<sequence length="124" mass="13507">MVRAYSCECALRDGEEQAGYCTGAVFYFDAYESLVVVANEAANVYSAVVGGIIVTQICVSECWLRCMQAPRKCYALSVGAYGYNVDAVRFIGYVSMPSGGIVLYLLCCEYSLLGFHWKSVSLSA</sequence>
<keyword evidence="2" id="KW-1185">Reference proteome</keyword>
<dbReference type="VEuPathDB" id="ToxoDB:cyc_02040"/>
<gene>
    <name evidence="1" type="ORF">cyc_02040</name>
</gene>
<dbReference type="InParanoid" id="A0A1D3CZA6"/>
<evidence type="ECO:0000313" key="1">
    <source>
        <dbReference type="EMBL" id="OEH76542.1"/>
    </source>
</evidence>
<dbReference type="AlphaFoldDB" id="A0A1D3CZA6"/>
<organism evidence="1 2">
    <name type="scientific">Cyclospora cayetanensis</name>
    <dbReference type="NCBI Taxonomy" id="88456"/>
    <lineage>
        <taxon>Eukaryota</taxon>
        <taxon>Sar</taxon>
        <taxon>Alveolata</taxon>
        <taxon>Apicomplexa</taxon>
        <taxon>Conoidasida</taxon>
        <taxon>Coccidia</taxon>
        <taxon>Eucoccidiorida</taxon>
        <taxon>Eimeriorina</taxon>
        <taxon>Eimeriidae</taxon>
        <taxon>Cyclospora</taxon>
    </lineage>
</organism>
<comment type="caution">
    <text evidence="1">The sequence shown here is derived from an EMBL/GenBank/DDBJ whole genome shotgun (WGS) entry which is preliminary data.</text>
</comment>
<evidence type="ECO:0000313" key="2">
    <source>
        <dbReference type="Proteomes" id="UP000095192"/>
    </source>
</evidence>
<name>A0A1D3CZA6_9EIME</name>
<accession>A0A1D3CZA6</accession>
<reference evidence="1 2" key="1">
    <citation type="journal article" date="2016" name="BMC Genomics">
        <title>Comparative genomics reveals Cyclospora cayetanensis possesses coccidia-like metabolism and invasion components but unique surface antigens.</title>
        <authorList>
            <person name="Liu S."/>
            <person name="Wang L."/>
            <person name="Zheng H."/>
            <person name="Xu Z."/>
            <person name="Roellig D.M."/>
            <person name="Li N."/>
            <person name="Frace M.A."/>
            <person name="Tang K."/>
            <person name="Arrowood M.J."/>
            <person name="Moss D.M."/>
            <person name="Zhang L."/>
            <person name="Feng Y."/>
            <person name="Xiao L."/>
        </authorList>
    </citation>
    <scope>NUCLEOTIDE SEQUENCE [LARGE SCALE GENOMIC DNA]</scope>
    <source>
        <strain evidence="1 2">CHN_HEN01</strain>
    </source>
</reference>
<protein>
    <submittedName>
        <fullName evidence="1">Uncharacterized protein</fullName>
    </submittedName>
</protein>
<proteinExistence type="predicted"/>
<dbReference type="Proteomes" id="UP000095192">
    <property type="component" value="Unassembled WGS sequence"/>
</dbReference>
<dbReference type="EMBL" id="JROU02001421">
    <property type="protein sequence ID" value="OEH76542.1"/>
    <property type="molecule type" value="Genomic_DNA"/>
</dbReference>